<name>A0A4Y7T329_COPMI</name>
<dbReference type="PANTHER" id="PTHR40460:SF1">
    <property type="entry name" value="CSBD-LIKE DOMAIN-CONTAINING PROTEIN"/>
    <property type="match status" value="1"/>
</dbReference>
<dbReference type="AlphaFoldDB" id="A0A4Y7T329"/>
<dbReference type="EMBL" id="QPFP01000035">
    <property type="protein sequence ID" value="TEB28022.1"/>
    <property type="molecule type" value="Genomic_DNA"/>
</dbReference>
<evidence type="ECO:0008006" key="3">
    <source>
        <dbReference type="Google" id="ProtNLM"/>
    </source>
</evidence>
<dbReference type="PANTHER" id="PTHR40460">
    <property type="entry name" value="CHROMOSOME 1, WHOLE GENOME SHOTGUN SEQUENCE"/>
    <property type="match status" value="1"/>
</dbReference>
<dbReference type="Proteomes" id="UP000298030">
    <property type="component" value="Unassembled WGS sequence"/>
</dbReference>
<dbReference type="STRING" id="71717.A0A4Y7T329"/>
<accession>A0A4Y7T329</accession>
<reference evidence="1 2" key="1">
    <citation type="journal article" date="2019" name="Nat. Ecol. Evol.">
        <title>Megaphylogeny resolves global patterns of mushroom evolution.</title>
        <authorList>
            <person name="Varga T."/>
            <person name="Krizsan K."/>
            <person name="Foldi C."/>
            <person name="Dima B."/>
            <person name="Sanchez-Garcia M."/>
            <person name="Sanchez-Ramirez S."/>
            <person name="Szollosi G.J."/>
            <person name="Szarkandi J.G."/>
            <person name="Papp V."/>
            <person name="Albert L."/>
            <person name="Andreopoulos W."/>
            <person name="Angelini C."/>
            <person name="Antonin V."/>
            <person name="Barry K.W."/>
            <person name="Bougher N.L."/>
            <person name="Buchanan P."/>
            <person name="Buyck B."/>
            <person name="Bense V."/>
            <person name="Catcheside P."/>
            <person name="Chovatia M."/>
            <person name="Cooper J."/>
            <person name="Damon W."/>
            <person name="Desjardin D."/>
            <person name="Finy P."/>
            <person name="Geml J."/>
            <person name="Haridas S."/>
            <person name="Hughes K."/>
            <person name="Justo A."/>
            <person name="Karasinski D."/>
            <person name="Kautmanova I."/>
            <person name="Kiss B."/>
            <person name="Kocsube S."/>
            <person name="Kotiranta H."/>
            <person name="LaButti K.M."/>
            <person name="Lechner B.E."/>
            <person name="Liimatainen K."/>
            <person name="Lipzen A."/>
            <person name="Lukacs Z."/>
            <person name="Mihaltcheva S."/>
            <person name="Morgado L.N."/>
            <person name="Niskanen T."/>
            <person name="Noordeloos M.E."/>
            <person name="Ohm R.A."/>
            <person name="Ortiz-Santana B."/>
            <person name="Ovrebo C."/>
            <person name="Racz N."/>
            <person name="Riley R."/>
            <person name="Savchenko A."/>
            <person name="Shiryaev A."/>
            <person name="Soop K."/>
            <person name="Spirin V."/>
            <person name="Szebenyi C."/>
            <person name="Tomsovsky M."/>
            <person name="Tulloss R.E."/>
            <person name="Uehling J."/>
            <person name="Grigoriev I.V."/>
            <person name="Vagvolgyi C."/>
            <person name="Papp T."/>
            <person name="Martin F.M."/>
            <person name="Miettinen O."/>
            <person name="Hibbett D.S."/>
            <person name="Nagy L.G."/>
        </authorList>
    </citation>
    <scope>NUCLEOTIDE SEQUENCE [LARGE SCALE GENOMIC DNA]</scope>
    <source>
        <strain evidence="1 2">FP101781</strain>
    </source>
</reference>
<keyword evidence="2" id="KW-1185">Reference proteome</keyword>
<sequence length="99" mass="10374">MSPSKISGRFHSAKGAVRETIGRTIGWHGLEIRGQAERAAGNIEVNAARTKGYAKATGSRMGGKKDQVLGFATGNGAREGAGNLRRAKGSVMQGVHRNV</sequence>
<comment type="caution">
    <text evidence="1">The sequence shown here is derived from an EMBL/GenBank/DDBJ whole genome shotgun (WGS) entry which is preliminary data.</text>
</comment>
<gene>
    <name evidence="1" type="ORF">FA13DRAFT_1735919</name>
</gene>
<dbReference type="OrthoDB" id="9999611at2759"/>
<dbReference type="InterPro" id="IPR036629">
    <property type="entry name" value="YjbJ_sf"/>
</dbReference>
<dbReference type="SUPFAM" id="SSF69047">
    <property type="entry name" value="Hypothetical protein YjbJ"/>
    <property type="match status" value="1"/>
</dbReference>
<evidence type="ECO:0000313" key="2">
    <source>
        <dbReference type="Proteomes" id="UP000298030"/>
    </source>
</evidence>
<protein>
    <recommendedName>
        <fullName evidence="3">CsbD-like domain-containing protein</fullName>
    </recommendedName>
</protein>
<evidence type="ECO:0000313" key="1">
    <source>
        <dbReference type="EMBL" id="TEB28022.1"/>
    </source>
</evidence>
<organism evidence="1 2">
    <name type="scientific">Coprinellus micaceus</name>
    <name type="common">Glistening ink-cap mushroom</name>
    <name type="synonym">Coprinus micaceus</name>
    <dbReference type="NCBI Taxonomy" id="71717"/>
    <lineage>
        <taxon>Eukaryota</taxon>
        <taxon>Fungi</taxon>
        <taxon>Dikarya</taxon>
        <taxon>Basidiomycota</taxon>
        <taxon>Agaricomycotina</taxon>
        <taxon>Agaricomycetes</taxon>
        <taxon>Agaricomycetidae</taxon>
        <taxon>Agaricales</taxon>
        <taxon>Agaricineae</taxon>
        <taxon>Psathyrellaceae</taxon>
        <taxon>Coprinellus</taxon>
    </lineage>
</organism>
<proteinExistence type="predicted"/>